<dbReference type="SUPFAM" id="SSF53335">
    <property type="entry name" value="S-adenosyl-L-methionine-dependent methyltransferases"/>
    <property type="match status" value="1"/>
</dbReference>
<gene>
    <name evidence="2" type="ORF">CKALI_05450</name>
</gene>
<sequence length="438" mass="47724">MATYIPQHLENVDAQSWPALVSVTEPGRIVNFRTRQAERRFAVACDKAGIALGGESPDVEVVQEELFVRLAESGWLGLAESYMAGEWTATDLTGTLTKLLGADFQPQGRRSGTSVRSASRGDGHELPADLVQLCSVDGVSMFGGLFASGVPTTVRTSTKSFVSGAGRGSEPATHFVDVTTLSAPIGVERADFDAAQQRAAESLLDAALVDQGADVLEFPSSGGTIALLASARGATVDVLTADPDHQIAVEEFITLNGATDYVHPYTLKAPFPTREEWRGRYDCIISTEKLEYLGKQGAISYLKSLDRMLTIGGFIGLQTVVATDSFGPTSRQALSVLRSYVWPALRFSTITGLHTLVDKESGLRIIAEKHFGDHYLESLRIQRELFESHLREAAAAGYDPVFRRMWIYHFALLEALFRLGHLEAVQLTLTTRNRSGRR</sequence>
<feature type="compositionally biased region" description="Polar residues" evidence="1">
    <location>
        <begin position="108"/>
        <end position="117"/>
    </location>
</feature>
<feature type="region of interest" description="Disordered" evidence="1">
    <location>
        <begin position="103"/>
        <end position="123"/>
    </location>
</feature>
<keyword evidence="3" id="KW-1185">Reference proteome</keyword>
<accession>A0A6B8VXD5</accession>
<evidence type="ECO:0000313" key="3">
    <source>
        <dbReference type="Proteomes" id="UP000427071"/>
    </source>
</evidence>
<dbReference type="Pfam" id="PF02353">
    <property type="entry name" value="CMAS"/>
    <property type="match status" value="1"/>
</dbReference>
<protein>
    <submittedName>
        <fullName evidence="2">Cyclopropane fatty acyl phospholipid synthase</fullName>
    </submittedName>
</protein>
<dbReference type="AlphaFoldDB" id="A0A6B8VXD5"/>
<proteinExistence type="predicted"/>
<organism evidence="2 3">
    <name type="scientific">Corynebacterium kalinowskii</name>
    <dbReference type="NCBI Taxonomy" id="2675216"/>
    <lineage>
        <taxon>Bacteria</taxon>
        <taxon>Bacillati</taxon>
        <taxon>Actinomycetota</taxon>
        <taxon>Actinomycetes</taxon>
        <taxon>Mycobacteriales</taxon>
        <taxon>Corynebacteriaceae</taxon>
        <taxon>Corynebacterium</taxon>
    </lineage>
</organism>
<dbReference type="KEGG" id="ckw:CKALI_05450"/>
<dbReference type="EMBL" id="CP046452">
    <property type="protein sequence ID" value="QGU01960.1"/>
    <property type="molecule type" value="Genomic_DNA"/>
</dbReference>
<dbReference type="Proteomes" id="UP000427071">
    <property type="component" value="Chromosome"/>
</dbReference>
<dbReference type="PANTHER" id="PTHR43667">
    <property type="entry name" value="CYCLOPROPANE-FATTY-ACYL-PHOSPHOLIPID SYNTHASE"/>
    <property type="match status" value="1"/>
</dbReference>
<evidence type="ECO:0000313" key="2">
    <source>
        <dbReference type="EMBL" id="QGU01960.1"/>
    </source>
</evidence>
<dbReference type="InterPro" id="IPR029063">
    <property type="entry name" value="SAM-dependent_MTases_sf"/>
</dbReference>
<dbReference type="InterPro" id="IPR050723">
    <property type="entry name" value="CFA/CMAS"/>
</dbReference>
<evidence type="ECO:0000256" key="1">
    <source>
        <dbReference type="SAM" id="MobiDB-lite"/>
    </source>
</evidence>
<name>A0A6B8VXD5_9CORY</name>
<dbReference type="PANTHER" id="PTHR43667:SF2">
    <property type="entry name" value="FATTY ACID C-METHYL TRANSFERASE"/>
    <property type="match status" value="1"/>
</dbReference>
<dbReference type="RefSeq" id="WP_156192324.1">
    <property type="nucleotide sequence ID" value="NZ_CP046452.1"/>
</dbReference>
<dbReference type="Gene3D" id="3.40.50.150">
    <property type="entry name" value="Vaccinia Virus protein VP39"/>
    <property type="match status" value="1"/>
</dbReference>
<reference evidence="3" key="1">
    <citation type="submission" date="2019-11" db="EMBL/GenBank/DDBJ databases">
        <title>Complete genome sequence of Corynebacterium kalinowskii 1959, a novel Corynebacterium species isolated from soil of a small paddock in Vilsendorf, Germany.</title>
        <authorList>
            <person name="Schaffert L."/>
            <person name="Ruwe M."/>
            <person name="Milse J."/>
            <person name="Hanuschka K."/>
            <person name="Ortseifen V."/>
            <person name="Droste J."/>
            <person name="Brandt D."/>
            <person name="Schlueter L."/>
            <person name="Kutter Y."/>
            <person name="Vinke S."/>
            <person name="Viehoefer P."/>
            <person name="Jacob L."/>
            <person name="Luebke N.-C."/>
            <person name="Schulte-Berndt E."/>
            <person name="Hain C."/>
            <person name="Linder M."/>
            <person name="Schmidt P."/>
            <person name="Wollenschlaeger L."/>
            <person name="Luttermann T."/>
            <person name="Thieme E."/>
            <person name="Hassa J."/>
            <person name="Haak M."/>
            <person name="Wittchen M."/>
            <person name="Mentz A."/>
            <person name="Persicke M."/>
            <person name="Busche T."/>
            <person name="Ruckert C."/>
        </authorList>
    </citation>
    <scope>NUCLEOTIDE SEQUENCE [LARGE SCALE GENOMIC DNA]</scope>
    <source>
        <strain evidence="3">1959</strain>
    </source>
</reference>